<evidence type="ECO:0000256" key="1">
    <source>
        <dbReference type="ARBA" id="ARBA00010111"/>
    </source>
</evidence>
<dbReference type="GO" id="GO:0003735">
    <property type="term" value="F:structural constituent of ribosome"/>
    <property type="evidence" value="ECO:0007669"/>
    <property type="project" value="InterPro"/>
</dbReference>
<organism evidence="4">
    <name type="scientific">Balbiania investiens</name>
    <dbReference type="NCBI Taxonomy" id="111861"/>
    <lineage>
        <taxon>Eukaryota</taxon>
        <taxon>Rhodophyta</taxon>
        <taxon>Florideophyceae</taxon>
        <taxon>Nemaliophycidae</taxon>
        <taxon>Balbianiales</taxon>
        <taxon>Balbianiaceae</taxon>
        <taxon>Balbiania</taxon>
    </lineage>
</organism>
<dbReference type="GO" id="GO:1990904">
    <property type="term" value="C:ribonucleoprotein complex"/>
    <property type="evidence" value="ECO:0007669"/>
    <property type="project" value="UniProtKB-KW"/>
</dbReference>
<name>A0A4D6BKN1_9FLOR</name>
<dbReference type="RefSeq" id="YP_009628773.1">
    <property type="nucleotide sequence ID" value="NC_042171.1"/>
</dbReference>
<protein>
    <submittedName>
        <fullName evidence="4">Ribosomal protein L34</fullName>
    </submittedName>
</protein>
<dbReference type="GeneID" id="40138694"/>
<dbReference type="PROSITE" id="PS00784">
    <property type="entry name" value="RIBOSOMAL_L34"/>
    <property type="match status" value="1"/>
</dbReference>
<accession>A0A4D6BKN1</accession>
<dbReference type="Pfam" id="PF00468">
    <property type="entry name" value="Ribosomal_L34"/>
    <property type="match status" value="1"/>
</dbReference>
<dbReference type="NCBIfam" id="TIGR01030">
    <property type="entry name" value="rpmH_bact"/>
    <property type="match status" value="1"/>
</dbReference>
<dbReference type="AlphaFoldDB" id="A0A4D6BKN1"/>
<geneLocation type="plastid" evidence="4"/>
<dbReference type="InterPro" id="IPR020939">
    <property type="entry name" value="Ribosomal_bL34_CS"/>
</dbReference>
<keyword evidence="3" id="KW-0687">Ribonucleoprotein</keyword>
<keyword evidence="4" id="KW-0934">Plastid</keyword>
<evidence type="ECO:0000256" key="2">
    <source>
        <dbReference type="ARBA" id="ARBA00022980"/>
    </source>
</evidence>
<dbReference type="GO" id="GO:0006412">
    <property type="term" value="P:translation"/>
    <property type="evidence" value="ECO:0007669"/>
    <property type="project" value="InterPro"/>
</dbReference>
<comment type="similarity">
    <text evidence="1">Belongs to the bacterial ribosomal protein bL34 family.</text>
</comment>
<evidence type="ECO:0000313" key="4">
    <source>
        <dbReference type="EMBL" id="QBX88556.1"/>
    </source>
</evidence>
<proteinExistence type="inferred from homology"/>
<gene>
    <name evidence="4" type="primary">rpl34</name>
</gene>
<dbReference type="GO" id="GO:0005840">
    <property type="term" value="C:ribosome"/>
    <property type="evidence" value="ECO:0007669"/>
    <property type="project" value="UniProtKB-KW"/>
</dbReference>
<dbReference type="InterPro" id="IPR000271">
    <property type="entry name" value="Ribosomal_bL34"/>
</dbReference>
<reference evidence="4" key="1">
    <citation type="journal article" date="2019" name="Phycologia">
        <title>Chloroplast and mitochondrial genomes of Balbiania investiens (Balbianiales, Nemaliophycidae).</title>
        <authorList>
            <person name="Evans J.R."/>
            <person name="StAmour N."/>
            <person name="Verbruggen H."/>
            <person name="Salomaki E.D."/>
            <person name="Vis M.L."/>
        </authorList>
    </citation>
    <scope>NUCLEOTIDE SEQUENCE</scope>
</reference>
<sequence length="47" mass="5726">MTKRTLQGTNRKRIKTSGFRMRMHTSNGRKIIRSRRRKHRKKVSICQ</sequence>
<dbReference type="Gene3D" id="1.10.287.3980">
    <property type="match status" value="1"/>
</dbReference>
<dbReference type="HAMAP" id="MF_00391">
    <property type="entry name" value="Ribosomal_bL34"/>
    <property type="match status" value="1"/>
</dbReference>
<keyword evidence="2 4" id="KW-0689">Ribosomal protein</keyword>
<dbReference type="EMBL" id="MH026108">
    <property type="protein sequence ID" value="QBX88556.1"/>
    <property type="molecule type" value="Genomic_DNA"/>
</dbReference>
<evidence type="ECO:0000256" key="3">
    <source>
        <dbReference type="ARBA" id="ARBA00023274"/>
    </source>
</evidence>